<dbReference type="RefSeq" id="WP_147179522.1">
    <property type="nucleotide sequence ID" value="NZ_BJZP01000006.1"/>
</dbReference>
<dbReference type="InterPro" id="IPR020845">
    <property type="entry name" value="AMP-binding_CS"/>
</dbReference>
<dbReference type="PANTHER" id="PTHR24096:SF420">
    <property type="entry name" value="LONG-CHAIN-FATTY-ACID--COA LIGASE-RELATED"/>
    <property type="match status" value="1"/>
</dbReference>
<evidence type="ECO:0000313" key="3">
    <source>
        <dbReference type="Proteomes" id="UP000321717"/>
    </source>
</evidence>
<dbReference type="Proteomes" id="UP000321717">
    <property type="component" value="Unassembled WGS sequence"/>
</dbReference>
<dbReference type="CDD" id="cd05921">
    <property type="entry name" value="FCS"/>
    <property type="match status" value="1"/>
</dbReference>
<evidence type="ECO:0000259" key="1">
    <source>
        <dbReference type="Pfam" id="PF00501"/>
    </source>
</evidence>
<dbReference type="PANTHER" id="PTHR24096">
    <property type="entry name" value="LONG-CHAIN-FATTY-ACID--COA LIGASE"/>
    <property type="match status" value="1"/>
</dbReference>
<feature type="domain" description="AMP-dependent synthetase/ligase" evidence="1">
    <location>
        <begin position="49"/>
        <end position="429"/>
    </location>
</feature>
<name>A0A512HH32_9HYPH</name>
<dbReference type="InterPro" id="IPR042099">
    <property type="entry name" value="ANL_N_sf"/>
</dbReference>
<reference evidence="2 3" key="1">
    <citation type="submission" date="2019-07" db="EMBL/GenBank/DDBJ databases">
        <title>Whole genome shotgun sequence of Rhizobium naphthalenivorans NBRC 107585.</title>
        <authorList>
            <person name="Hosoyama A."/>
            <person name="Uohara A."/>
            <person name="Ohji S."/>
            <person name="Ichikawa N."/>
        </authorList>
    </citation>
    <scope>NUCLEOTIDE SEQUENCE [LARGE SCALE GENOMIC DNA]</scope>
    <source>
        <strain evidence="2 3">NBRC 107585</strain>
    </source>
</reference>
<dbReference type="GO" id="GO:0016405">
    <property type="term" value="F:CoA-ligase activity"/>
    <property type="evidence" value="ECO:0007669"/>
    <property type="project" value="TreeGrafter"/>
</dbReference>
<dbReference type="SUPFAM" id="SSF56801">
    <property type="entry name" value="Acetyl-CoA synthetase-like"/>
    <property type="match status" value="1"/>
</dbReference>
<protein>
    <submittedName>
        <fullName evidence="2">Feruloyl-CoA synthase</fullName>
    </submittedName>
</protein>
<sequence>MNSTPDGVRAVRLWEPHLAWEERPDGATVIWREDPLPAHANRITDRVFHWAHLVPDRPWMAQRDASGQWRRARYGELAWTIEKIGQALLDLNLSLDRPVLILSGNSIEHAMLALAAQHVGVPSAAVSPAYSLLSGDHAKLRDIVELISPGLVFAQEGLPFQKAIEAVIGQDIPILSVSKPVTSPHEAILWEEMIKTRPGPAVAAAHAKVGPETVAKFLFTSGTTGSPKAVIQTQQMLCANQEMILDCYAFMKDEPPVLVDWAPWNHTASGNKAFNIALYHGGTYYIDDGKPTPKGMAETIRNLKEISPTWYFNVPAGFELLVDAMEVDTALRETFFRNLRLMMYAGAGLGLHTWRRLKTLAEETVGERVLLTTGLGSTETAPFSLYCTEEQDVPGNVGIPARGVTMKLVPNSGKLELRLKGPNITPGYWRSPELTEKAFDEEGFYKIGDALRFVVPGDPTKGFYFDGRIAENFKLRTGTWVAVGPLRAQLIDQMQGLVRDCVITGENETELGALLVPYQPALRALLPENGEGLSDEDVIDHPVIRAAIAERLAVHAAAATGSATRVMRAIVLRRPLGMDKGEVTDKGSVNQRAVLLQRPELVDMLHKSGSPRIITPQMQESSL</sequence>
<dbReference type="Pfam" id="PF00501">
    <property type="entry name" value="AMP-binding"/>
    <property type="match status" value="1"/>
</dbReference>
<dbReference type="AlphaFoldDB" id="A0A512HH32"/>
<dbReference type="EMBL" id="BJZP01000006">
    <property type="protein sequence ID" value="GEO84759.1"/>
    <property type="molecule type" value="Genomic_DNA"/>
</dbReference>
<organism evidence="2 3">
    <name type="scientific">Ciceribacter naphthalenivorans</name>
    <dbReference type="NCBI Taxonomy" id="1118451"/>
    <lineage>
        <taxon>Bacteria</taxon>
        <taxon>Pseudomonadati</taxon>
        <taxon>Pseudomonadota</taxon>
        <taxon>Alphaproteobacteria</taxon>
        <taxon>Hyphomicrobiales</taxon>
        <taxon>Rhizobiaceae</taxon>
        <taxon>Ciceribacter</taxon>
    </lineage>
</organism>
<gene>
    <name evidence="2" type="ORF">RNA01_16910</name>
</gene>
<accession>A0A512HH32</accession>
<dbReference type="Gene3D" id="3.40.50.12780">
    <property type="entry name" value="N-terminal domain of ligase-like"/>
    <property type="match status" value="1"/>
</dbReference>
<proteinExistence type="predicted"/>
<evidence type="ECO:0000313" key="2">
    <source>
        <dbReference type="EMBL" id="GEO84759.1"/>
    </source>
</evidence>
<dbReference type="OrthoDB" id="9803968at2"/>
<comment type="caution">
    <text evidence="2">The sequence shown here is derived from an EMBL/GenBank/DDBJ whole genome shotgun (WGS) entry which is preliminary data.</text>
</comment>
<dbReference type="PROSITE" id="PS00455">
    <property type="entry name" value="AMP_BINDING"/>
    <property type="match status" value="1"/>
</dbReference>
<keyword evidence="3" id="KW-1185">Reference proteome</keyword>
<dbReference type="InterPro" id="IPR000873">
    <property type="entry name" value="AMP-dep_synth/lig_dom"/>
</dbReference>